<dbReference type="PIRSF" id="PIRSF006603">
    <property type="entry name" value="DinF"/>
    <property type="match status" value="1"/>
</dbReference>
<keyword evidence="5" id="KW-1003">Cell membrane</keyword>
<evidence type="ECO:0000256" key="9">
    <source>
        <dbReference type="ARBA" id="ARBA00023251"/>
    </source>
</evidence>
<evidence type="ECO:0000256" key="5">
    <source>
        <dbReference type="ARBA" id="ARBA00022475"/>
    </source>
</evidence>
<dbReference type="NCBIfam" id="TIGR00797">
    <property type="entry name" value="matE"/>
    <property type="match status" value="1"/>
</dbReference>
<feature type="transmembrane region" description="Helical" evidence="10">
    <location>
        <begin position="430"/>
        <end position="449"/>
    </location>
</feature>
<comment type="similarity">
    <text evidence="2">Belongs to the multi antimicrobial extrusion (MATE) (TC 2.A.66.1) family. MepA subfamily.</text>
</comment>
<dbReference type="InterPro" id="IPR048279">
    <property type="entry name" value="MdtK-like"/>
</dbReference>
<keyword evidence="4" id="KW-0813">Transport</keyword>
<comment type="subcellular location">
    <subcellularLocation>
        <location evidence="1">Cell inner membrane</location>
        <topology evidence="1">Multi-pass membrane protein</topology>
    </subcellularLocation>
</comment>
<sequence length="458" mass="49955">MTMTHPMPPAETNRVAVDSPMITEPIGKLFWRYSIPTILSMLVTGIYVTIDGMFIGHYLGEVGLAGMILAYPIAAVLYAIGATLGMGGAALVSIHLGQGESHIARRILGNTFSLCLLSGLITTVLGCYFSRDILVLLGAEGEILSSADDYLFWYFALGTFPIVSMAFTALLRNDGRPGFVTFVLILGGVLNTVLDWLLIVVFPYGLMGAAIATMISQAVTGALCLQHFFSSRTEIGINLEQMKLKWDHCANIIRVGIPSFLMNMYLTVVLTLHNVAFLTVGTPLHVAAYGVVSYTEAFFYLLFEGIAFGVQPILSFNAGAKRFDRVKQALKMAFSVTLVCAALGLVFIYSVPQLFVYIFAGDNALLTPIATEGMRWYFWGLPMEGLLLVGASFFQAINYSKEASILTGAKLILFAAILYVFAWAFGVPGVWISLATCSTILVIWMGWIMKRTHTKLLA</sequence>
<dbReference type="InterPro" id="IPR051327">
    <property type="entry name" value="MATE_MepA_subfamily"/>
</dbReference>
<evidence type="ECO:0000256" key="2">
    <source>
        <dbReference type="ARBA" id="ARBA00008417"/>
    </source>
</evidence>
<feature type="transmembrane region" description="Helical" evidence="10">
    <location>
        <begin position="404"/>
        <end position="424"/>
    </location>
</feature>
<evidence type="ECO:0000313" key="12">
    <source>
        <dbReference type="Proteomes" id="UP000604898"/>
    </source>
</evidence>
<keyword evidence="9" id="KW-0046">Antibiotic resistance</keyword>
<evidence type="ECO:0000256" key="7">
    <source>
        <dbReference type="ARBA" id="ARBA00022989"/>
    </source>
</evidence>
<dbReference type="InterPro" id="IPR045070">
    <property type="entry name" value="MATE_MepA-like"/>
</dbReference>
<feature type="transmembrane region" description="Helical" evidence="10">
    <location>
        <begin position="205"/>
        <end position="225"/>
    </location>
</feature>
<feature type="transmembrane region" description="Helical" evidence="10">
    <location>
        <begin position="29"/>
        <end position="50"/>
    </location>
</feature>
<dbReference type="CDD" id="cd13143">
    <property type="entry name" value="MATE_MepA_like"/>
    <property type="match status" value="1"/>
</dbReference>
<feature type="transmembrane region" description="Helical" evidence="10">
    <location>
        <begin position="376"/>
        <end position="397"/>
    </location>
</feature>
<accession>A0ABS1SYB2</accession>
<name>A0ABS1SYB2_9GAMM</name>
<evidence type="ECO:0000256" key="3">
    <source>
        <dbReference type="ARBA" id="ARBA00022106"/>
    </source>
</evidence>
<reference evidence="11 12" key="1">
    <citation type="submission" date="2021-01" db="EMBL/GenBank/DDBJ databases">
        <title>Genome sequence of Shewanella schlegeliana JCM 11561.</title>
        <authorList>
            <person name="Zhang H."/>
            <person name="Li C."/>
        </authorList>
    </citation>
    <scope>NUCLEOTIDE SEQUENCE [LARGE SCALE GENOMIC DNA]</scope>
    <source>
        <strain evidence="11 12">JCM 11561</strain>
    </source>
</reference>
<dbReference type="PANTHER" id="PTHR43823:SF3">
    <property type="entry name" value="MULTIDRUG EXPORT PROTEIN MEPA"/>
    <property type="match status" value="1"/>
</dbReference>
<feature type="transmembrane region" description="Helical" evidence="10">
    <location>
        <begin position="108"/>
        <end position="131"/>
    </location>
</feature>
<dbReference type="Pfam" id="PF01554">
    <property type="entry name" value="MatE"/>
    <property type="match status" value="2"/>
</dbReference>
<evidence type="ECO:0000256" key="6">
    <source>
        <dbReference type="ARBA" id="ARBA00022692"/>
    </source>
</evidence>
<dbReference type="EMBL" id="JAESVD010000005">
    <property type="protein sequence ID" value="MBL4913545.1"/>
    <property type="molecule type" value="Genomic_DNA"/>
</dbReference>
<gene>
    <name evidence="11" type="ORF">JMA39_10365</name>
</gene>
<keyword evidence="8 10" id="KW-0472">Membrane</keyword>
<protein>
    <recommendedName>
        <fullName evidence="3">Multidrug export protein MepA</fullName>
    </recommendedName>
</protein>
<dbReference type="PANTHER" id="PTHR43823">
    <property type="entry name" value="SPORULATION PROTEIN YKVU"/>
    <property type="match status" value="1"/>
</dbReference>
<keyword evidence="12" id="KW-1185">Reference proteome</keyword>
<dbReference type="Proteomes" id="UP000604898">
    <property type="component" value="Unassembled WGS sequence"/>
</dbReference>
<evidence type="ECO:0000256" key="8">
    <source>
        <dbReference type="ARBA" id="ARBA00023136"/>
    </source>
</evidence>
<comment type="caution">
    <text evidence="11">The sequence shown here is derived from an EMBL/GenBank/DDBJ whole genome shotgun (WGS) entry which is preliminary data.</text>
</comment>
<evidence type="ECO:0000256" key="10">
    <source>
        <dbReference type="SAM" id="Phobius"/>
    </source>
</evidence>
<dbReference type="InterPro" id="IPR002528">
    <property type="entry name" value="MATE_fam"/>
</dbReference>
<feature type="transmembrane region" description="Helical" evidence="10">
    <location>
        <begin position="151"/>
        <end position="171"/>
    </location>
</feature>
<proteinExistence type="inferred from homology"/>
<feature type="transmembrane region" description="Helical" evidence="10">
    <location>
        <begin position="70"/>
        <end position="96"/>
    </location>
</feature>
<evidence type="ECO:0000256" key="1">
    <source>
        <dbReference type="ARBA" id="ARBA00004429"/>
    </source>
</evidence>
<feature type="transmembrane region" description="Helical" evidence="10">
    <location>
        <begin position="297"/>
        <end position="320"/>
    </location>
</feature>
<organism evidence="11 12">
    <name type="scientific">Shewanella schlegeliana</name>
    <dbReference type="NCBI Taxonomy" id="190308"/>
    <lineage>
        <taxon>Bacteria</taxon>
        <taxon>Pseudomonadati</taxon>
        <taxon>Pseudomonadota</taxon>
        <taxon>Gammaproteobacteria</taxon>
        <taxon>Alteromonadales</taxon>
        <taxon>Shewanellaceae</taxon>
        <taxon>Shewanella</taxon>
    </lineage>
</organism>
<evidence type="ECO:0000256" key="4">
    <source>
        <dbReference type="ARBA" id="ARBA00022448"/>
    </source>
</evidence>
<feature type="transmembrane region" description="Helical" evidence="10">
    <location>
        <begin position="178"/>
        <end position="199"/>
    </location>
</feature>
<evidence type="ECO:0000313" key="11">
    <source>
        <dbReference type="EMBL" id="MBL4913545.1"/>
    </source>
</evidence>
<keyword evidence="7 10" id="KW-1133">Transmembrane helix</keyword>
<keyword evidence="6 10" id="KW-0812">Transmembrane</keyword>
<feature type="transmembrane region" description="Helical" evidence="10">
    <location>
        <begin position="332"/>
        <end position="356"/>
    </location>
</feature>